<dbReference type="SUPFAM" id="SSF49464">
    <property type="entry name" value="Carboxypeptidase regulatory domain-like"/>
    <property type="match status" value="1"/>
</dbReference>
<dbReference type="GO" id="GO:0004180">
    <property type="term" value="F:carboxypeptidase activity"/>
    <property type="evidence" value="ECO:0007669"/>
    <property type="project" value="UniProtKB-KW"/>
</dbReference>
<protein>
    <submittedName>
        <fullName evidence="2">Carboxypeptidase-like protein</fullName>
    </submittedName>
</protein>
<dbReference type="Pfam" id="PF13715">
    <property type="entry name" value="CarbopepD_reg_2"/>
    <property type="match status" value="1"/>
</dbReference>
<proteinExistence type="predicted"/>
<comment type="caution">
    <text evidence="2">The sequence shown here is derived from an EMBL/GenBank/DDBJ whole genome shotgun (WGS) entry which is preliminary data.</text>
</comment>
<dbReference type="InterPro" id="IPR008969">
    <property type="entry name" value="CarboxyPept-like_regulatory"/>
</dbReference>
<evidence type="ECO:0000313" key="2">
    <source>
        <dbReference type="EMBL" id="TCK80833.1"/>
    </source>
</evidence>
<evidence type="ECO:0000256" key="1">
    <source>
        <dbReference type="SAM" id="SignalP"/>
    </source>
</evidence>
<reference evidence="2 3" key="1">
    <citation type="submission" date="2019-03" db="EMBL/GenBank/DDBJ databases">
        <title>Genomic Encyclopedia of Archaeal and Bacterial Type Strains, Phase II (KMG-II): from individual species to whole genera.</title>
        <authorList>
            <person name="Goeker M."/>
        </authorList>
    </citation>
    <scope>NUCLEOTIDE SEQUENCE [LARGE SCALE GENOMIC DNA]</scope>
    <source>
        <strain evidence="2 3">DSM 22554</strain>
    </source>
</reference>
<feature type="signal peptide" evidence="1">
    <location>
        <begin position="1"/>
        <end position="20"/>
    </location>
</feature>
<dbReference type="RefSeq" id="WP_132225514.1">
    <property type="nucleotide sequence ID" value="NZ_SMGO01000003.1"/>
</dbReference>
<sequence length="776" mass="86988">MNKFISTLALIVFINLSGLAQEPTQRIRGIVIDEASNQPLPFVSIVILNSQHGTTTDSLGNFILNDIVVGRYTILASRVGYESYSAKEVQVTSGKEVFLNISLKENINTLSEVIIKPTINKGQALNNTATVSARMLSVEEASRYAGGFDDPARLVSAFAGVSSNTNNNSIVVRGNSPQALQWKMEGIEIPNPNHFADLDAFGGGGLTALSSQLLANSDFYTGAMPAEYNNALSGVFDIFMRNGNNQNHEHTFQLGLLGIDAASEGPFKKGKRSSYLFNYRYSTLALLEPLLPENSGGTSYQDLSFKLNFPTKKAGTFSIWGIGLIDDSGAEAKKDMSEWEYDSDIENQDVKQYMGASGMSHKLFLNNNQYIKTTLAATTTVLDMVTDRLDDDLSVFPKNRINNKNYTLTLNSFINTKFNAKHTNKTGLTATEMLYDISLNNALPIGTPLENLVSENGHSMLLSAYSNSTLNLSERFTMNLGVNGQLFTLNKNYTIEPRVGVKYQYSPTQALSFAYGLHSRLERLNYYFVKGNVGEDLNKDLDFTKSHHLVLGYDLNLSEYTHFKIEAYYQHLFDVPVIQDSSFSLINQQNDWFFNAPLKNEGMGKNYGVDITLEKYLSQGYYYMFTASIFNSQYKGGDGIWRDTRYNRNYAFNFLIGKEWRVGRNKQNVLGLNARLSYQGGERYSPINTQASQLSEDAIFDETNAFSKQLSPAFTSHFTASYKMNKAKSTHEIAFKILNATMHQEFLGFQYNYQTQAVDEFREALFVPNLSYKIEF</sequence>
<name>A0A4R1LUJ7_9SPHI</name>
<dbReference type="SUPFAM" id="SSF56935">
    <property type="entry name" value="Porins"/>
    <property type="match status" value="1"/>
</dbReference>
<accession>A0A4R1LUJ7</accession>
<dbReference type="EMBL" id="SMGO01000003">
    <property type="protein sequence ID" value="TCK80833.1"/>
    <property type="molecule type" value="Genomic_DNA"/>
</dbReference>
<keyword evidence="2" id="KW-0121">Carboxypeptidase</keyword>
<dbReference type="Gene3D" id="2.60.40.1120">
    <property type="entry name" value="Carboxypeptidase-like, regulatory domain"/>
    <property type="match status" value="1"/>
</dbReference>
<keyword evidence="2" id="KW-0645">Protease</keyword>
<feature type="chain" id="PRO_5020672496" evidence="1">
    <location>
        <begin position="21"/>
        <end position="776"/>
    </location>
</feature>
<organism evidence="2 3">
    <name type="scientific">Albibacterium bauzanense</name>
    <dbReference type="NCBI Taxonomy" id="653929"/>
    <lineage>
        <taxon>Bacteria</taxon>
        <taxon>Pseudomonadati</taxon>
        <taxon>Bacteroidota</taxon>
        <taxon>Sphingobacteriia</taxon>
        <taxon>Sphingobacteriales</taxon>
        <taxon>Sphingobacteriaceae</taxon>
        <taxon>Albibacterium</taxon>
    </lineage>
</organism>
<keyword evidence="3" id="KW-1185">Reference proteome</keyword>
<keyword evidence="2" id="KW-0378">Hydrolase</keyword>
<keyword evidence="1" id="KW-0732">Signal</keyword>
<evidence type="ECO:0000313" key="3">
    <source>
        <dbReference type="Proteomes" id="UP000294616"/>
    </source>
</evidence>
<dbReference type="AlphaFoldDB" id="A0A4R1LUJ7"/>
<gene>
    <name evidence="2" type="ORF">C8N28_2587</name>
</gene>
<dbReference type="OrthoDB" id="9804995at2"/>
<dbReference type="Proteomes" id="UP000294616">
    <property type="component" value="Unassembled WGS sequence"/>
</dbReference>